<dbReference type="PANTHER" id="PTHR46268:SF6">
    <property type="entry name" value="UNIVERSAL STRESS PROTEIN UP12"/>
    <property type="match status" value="1"/>
</dbReference>
<dbReference type="EMBL" id="LAYZ01000003">
    <property type="protein sequence ID" value="KKK34659.1"/>
    <property type="molecule type" value="Genomic_DNA"/>
</dbReference>
<dbReference type="InterPro" id="IPR006016">
    <property type="entry name" value="UspA"/>
</dbReference>
<dbReference type="CDD" id="cd00293">
    <property type="entry name" value="USP-like"/>
    <property type="match status" value="1"/>
</dbReference>
<name>A0A0M2SIY7_9STAP</name>
<dbReference type="InterPro" id="IPR006015">
    <property type="entry name" value="Universal_stress_UspA"/>
</dbReference>
<reference evidence="3 4" key="1">
    <citation type="submission" date="2015-04" db="EMBL/GenBank/DDBJ databases">
        <title>Taxonomic description and genome sequence of Salinicoccus sediminis sp. nov., a novel hyper halotolerant bacterium isolated from marine sediment.</title>
        <authorList>
            <person name="Mathan Kumar R."/>
            <person name="Kaur G."/>
            <person name="Kumar N."/>
            <person name="Kumar A."/>
            <person name="Singh N.K."/>
            <person name="Kaur N."/>
            <person name="Mayilraj S."/>
        </authorList>
    </citation>
    <scope>NUCLEOTIDE SEQUENCE [LARGE SCALE GENOMIC DNA]</scope>
    <source>
        <strain evidence="3 4">SV-16</strain>
    </source>
</reference>
<gene>
    <name evidence="3" type="ORF">WN59_06365</name>
</gene>
<dbReference type="SUPFAM" id="SSF52402">
    <property type="entry name" value="Adenine nucleotide alpha hydrolases-like"/>
    <property type="match status" value="1"/>
</dbReference>
<evidence type="ECO:0000259" key="2">
    <source>
        <dbReference type="Pfam" id="PF00582"/>
    </source>
</evidence>
<dbReference type="InterPro" id="IPR014729">
    <property type="entry name" value="Rossmann-like_a/b/a_fold"/>
</dbReference>
<evidence type="ECO:0000256" key="1">
    <source>
        <dbReference type="ARBA" id="ARBA00008791"/>
    </source>
</evidence>
<dbReference type="PANTHER" id="PTHR46268">
    <property type="entry name" value="STRESS RESPONSE PROTEIN NHAX"/>
    <property type="match status" value="1"/>
</dbReference>
<evidence type="ECO:0000313" key="3">
    <source>
        <dbReference type="EMBL" id="KKK34659.1"/>
    </source>
</evidence>
<dbReference type="PATRIC" id="fig|1432562.3.peg.1267"/>
<keyword evidence="4" id="KW-1185">Reference proteome</keyword>
<dbReference type="Proteomes" id="UP000034287">
    <property type="component" value="Unassembled WGS sequence"/>
</dbReference>
<dbReference type="RefSeq" id="WP_046514541.1">
    <property type="nucleotide sequence ID" value="NZ_LAYZ01000003.1"/>
</dbReference>
<accession>A0A0M2SIY7</accession>
<proteinExistence type="inferred from homology"/>
<feature type="domain" description="UspA" evidence="2">
    <location>
        <begin position="1"/>
        <end position="140"/>
    </location>
</feature>
<comment type="similarity">
    <text evidence="1">Belongs to the universal stress protein A family.</text>
</comment>
<organism evidence="3 4">
    <name type="scientific">Salinicoccus sediminis</name>
    <dbReference type="NCBI Taxonomy" id="1432562"/>
    <lineage>
        <taxon>Bacteria</taxon>
        <taxon>Bacillati</taxon>
        <taxon>Bacillota</taxon>
        <taxon>Bacilli</taxon>
        <taxon>Bacillales</taxon>
        <taxon>Staphylococcaceae</taxon>
        <taxon>Salinicoccus</taxon>
    </lineage>
</organism>
<dbReference type="STRING" id="1432562.WN59_06365"/>
<dbReference type="OrthoDB" id="9777884at2"/>
<dbReference type="AlphaFoldDB" id="A0A0M2SIY7"/>
<comment type="caution">
    <text evidence="3">The sequence shown here is derived from an EMBL/GenBank/DDBJ whole genome shotgun (WGS) entry which is preliminary data.</text>
</comment>
<sequence>MYKKILLPYDFTNTFDNVPDQLVKLTENNDEAVITVLNIVTDGEMSGDVRFNGKSFSGITKERADKLKPFTDKLDERGLNYEVRFEAGRVITELLKEIKENEYDIVLMSNRRSKREIKHVLGHVTHKIAKRVNTPVMIIK</sequence>
<dbReference type="Gene3D" id="3.40.50.620">
    <property type="entry name" value="HUPs"/>
    <property type="match status" value="1"/>
</dbReference>
<dbReference type="Pfam" id="PF00582">
    <property type="entry name" value="Usp"/>
    <property type="match status" value="1"/>
</dbReference>
<evidence type="ECO:0000313" key="4">
    <source>
        <dbReference type="Proteomes" id="UP000034287"/>
    </source>
</evidence>
<dbReference type="PRINTS" id="PR01438">
    <property type="entry name" value="UNVRSLSTRESS"/>
</dbReference>
<protein>
    <submittedName>
        <fullName evidence="3">Universal stress protein</fullName>
    </submittedName>
</protein>